<dbReference type="SMART" id="SM00091">
    <property type="entry name" value="PAS"/>
    <property type="match status" value="3"/>
</dbReference>
<dbReference type="Gene3D" id="3.30.565.10">
    <property type="entry name" value="Histidine kinase-like ATPase, C-terminal domain"/>
    <property type="match status" value="1"/>
</dbReference>
<evidence type="ECO:0000256" key="6">
    <source>
        <dbReference type="ARBA" id="ARBA00022692"/>
    </source>
</evidence>
<evidence type="ECO:0000256" key="2">
    <source>
        <dbReference type="ARBA" id="ARBA00004370"/>
    </source>
</evidence>
<dbReference type="InterPro" id="IPR006189">
    <property type="entry name" value="CHASE_dom"/>
</dbReference>
<protein>
    <recommendedName>
        <fullName evidence="3">histidine kinase</fullName>
        <ecNumber evidence="3">2.7.13.3</ecNumber>
    </recommendedName>
</protein>
<dbReference type="Pfam" id="PF02518">
    <property type="entry name" value="HATPase_c"/>
    <property type="match status" value="1"/>
</dbReference>
<keyword evidence="5" id="KW-0808">Transferase</keyword>
<evidence type="ECO:0000259" key="13">
    <source>
        <dbReference type="PROSITE" id="PS50113"/>
    </source>
</evidence>
<evidence type="ECO:0000256" key="10">
    <source>
        <dbReference type="SAM" id="Phobius"/>
    </source>
</evidence>
<dbReference type="PANTHER" id="PTHR43304">
    <property type="entry name" value="PHYTOCHROME-LIKE PROTEIN CPH1"/>
    <property type="match status" value="1"/>
</dbReference>
<dbReference type="InterPro" id="IPR004358">
    <property type="entry name" value="Sig_transdc_His_kin-like_C"/>
</dbReference>
<evidence type="ECO:0000256" key="5">
    <source>
        <dbReference type="ARBA" id="ARBA00022679"/>
    </source>
</evidence>
<dbReference type="GO" id="GO:0006355">
    <property type="term" value="P:regulation of DNA-templated transcription"/>
    <property type="evidence" value="ECO:0007669"/>
    <property type="project" value="InterPro"/>
</dbReference>
<reference evidence="15" key="1">
    <citation type="submission" date="2015-04" db="EMBL/GenBank/DDBJ databases">
        <authorList>
            <person name="Syromyatnikov M.Y."/>
            <person name="Popov V.N."/>
        </authorList>
    </citation>
    <scope>NUCLEOTIDE SEQUENCE</scope>
    <source>
        <strain evidence="15">MO-1</strain>
    </source>
</reference>
<feature type="domain" description="PAS" evidence="12">
    <location>
        <begin position="620"/>
        <end position="673"/>
    </location>
</feature>
<comment type="catalytic activity">
    <reaction evidence="1">
        <text>ATP + protein L-histidine = ADP + protein N-phospho-L-histidine.</text>
        <dbReference type="EC" id="2.7.13.3"/>
    </reaction>
</comment>
<evidence type="ECO:0000256" key="9">
    <source>
        <dbReference type="ARBA" id="ARBA00023136"/>
    </source>
</evidence>
<dbReference type="InterPro" id="IPR036890">
    <property type="entry name" value="HATPase_C_sf"/>
</dbReference>
<evidence type="ECO:0000256" key="3">
    <source>
        <dbReference type="ARBA" id="ARBA00012438"/>
    </source>
</evidence>
<evidence type="ECO:0000256" key="7">
    <source>
        <dbReference type="ARBA" id="ARBA00022777"/>
    </source>
</evidence>
<dbReference type="PROSITE" id="PS50112">
    <property type="entry name" value="PAS"/>
    <property type="match status" value="2"/>
</dbReference>
<keyword evidence="6 10" id="KW-0812">Transmembrane</keyword>
<dbReference type="InterPro" id="IPR052162">
    <property type="entry name" value="Sensor_kinase/Photoreceptor"/>
</dbReference>
<dbReference type="GO" id="GO:0007165">
    <property type="term" value="P:signal transduction"/>
    <property type="evidence" value="ECO:0007669"/>
    <property type="project" value="UniProtKB-ARBA"/>
</dbReference>
<dbReference type="EC" id="2.7.13.3" evidence="3"/>
<feature type="domain" description="CHASE" evidence="14">
    <location>
        <begin position="154"/>
        <end position="258"/>
    </location>
</feature>
<evidence type="ECO:0000259" key="11">
    <source>
        <dbReference type="PROSITE" id="PS50109"/>
    </source>
</evidence>
<dbReference type="Pfam" id="PF08448">
    <property type="entry name" value="PAS_4"/>
    <property type="match status" value="1"/>
</dbReference>
<dbReference type="InterPro" id="IPR013767">
    <property type="entry name" value="PAS_fold"/>
</dbReference>
<evidence type="ECO:0000313" key="15">
    <source>
        <dbReference type="EMBL" id="CRH07994.1"/>
    </source>
</evidence>
<dbReference type="PROSITE" id="PS50109">
    <property type="entry name" value="HIS_KIN"/>
    <property type="match status" value="1"/>
</dbReference>
<dbReference type="InterPro" id="IPR001610">
    <property type="entry name" value="PAC"/>
</dbReference>
<comment type="subcellular location">
    <subcellularLocation>
        <location evidence="2">Membrane</location>
    </subcellularLocation>
</comment>
<keyword evidence="9 10" id="KW-0472">Membrane</keyword>
<feature type="transmembrane region" description="Helical" evidence="10">
    <location>
        <begin position="12"/>
        <end position="36"/>
    </location>
</feature>
<dbReference type="SMART" id="SM00086">
    <property type="entry name" value="PAC"/>
    <property type="match status" value="2"/>
</dbReference>
<evidence type="ECO:0000256" key="4">
    <source>
        <dbReference type="ARBA" id="ARBA00022553"/>
    </source>
</evidence>
<evidence type="ECO:0000259" key="14">
    <source>
        <dbReference type="PROSITE" id="PS50839"/>
    </source>
</evidence>
<evidence type="ECO:0000256" key="1">
    <source>
        <dbReference type="ARBA" id="ARBA00000085"/>
    </source>
</evidence>
<keyword evidence="7" id="KW-0418">Kinase</keyword>
<dbReference type="InterPro" id="IPR013656">
    <property type="entry name" value="PAS_4"/>
</dbReference>
<feature type="domain" description="Histidine kinase" evidence="11">
    <location>
        <begin position="811"/>
        <end position="1028"/>
    </location>
</feature>
<keyword evidence="4" id="KW-0597">Phosphoprotein</keyword>
<name>A0A1S7LPA8_MAGMO</name>
<organism evidence="15">
    <name type="scientific">Magnetococcus massalia (strain MO-1)</name>
    <dbReference type="NCBI Taxonomy" id="451514"/>
    <lineage>
        <taxon>Bacteria</taxon>
        <taxon>Pseudomonadati</taxon>
        <taxon>Pseudomonadota</taxon>
        <taxon>Magnetococcia</taxon>
        <taxon>Magnetococcales</taxon>
        <taxon>Magnetococcaceae</taxon>
        <taxon>Magnetococcus</taxon>
    </lineage>
</organism>
<dbReference type="InterPro" id="IPR000700">
    <property type="entry name" value="PAS-assoc_C"/>
</dbReference>
<dbReference type="InterPro" id="IPR035965">
    <property type="entry name" value="PAS-like_dom_sf"/>
</dbReference>
<dbReference type="InterPro" id="IPR042240">
    <property type="entry name" value="CHASE_sf"/>
</dbReference>
<feature type="domain" description="PAC" evidence="13">
    <location>
        <begin position="698"/>
        <end position="753"/>
    </location>
</feature>
<evidence type="ECO:0000259" key="12">
    <source>
        <dbReference type="PROSITE" id="PS50112"/>
    </source>
</evidence>
<dbReference type="Gene3D" id="3.30.450.350">
    <property type="entry name" value="CHASE domain"/>
    <property type="match status" value="1"/>
</dbReference>
<dbReference type="InterPro" id="IPR000014">
    <property type="entry name" value="PAS"/>
</dbReference>
<feature type="domain" description="PAS" evidence="12">
    <location>
        <begin position="491"/>
        <end position="562"/>
    </location>
</feature>
<evidence type="ECO:0000256" key="8">
    <source>
        <dbReference type="ARBA" id="ARBA00022989"/>
    </source>
</evidence>
<dbReference type="SMART" id="SM00387">
    <property type="entry name" value="HATPase_c"/>
    <property type="match status" value="1"/>
</dbReference>
<dbReference type="Pfam" id="PF03924">
    <property type="entry name" value="CHASE"/>
    <property type="match status" value="1"/>
</dbReference>
<dbReference type="InterPro" id="IPR003594">
    <property type="entry name" value="HATPase_dom"/>
</dbReference>
<dbReference type="GO" id="GO:0004673">
    <property type="term" value="F:protein histidine kinase activity"/>
    <property type="evidence" value="ECO:0007669"/>
    <property type="project" value="UniProtKB-EC"/>
</dbReference>
<dbReference type="SUPFAM" id="SSF55874">
    <property type="entry name" value="ATPase domain of HSP90 chaperone/DNA topoisomerase II/histidine kinase"/>
    <property type="match status" value="1"/>
</dbReference>
<sequence>MVSWLEARQLKGLNLFGASLVFLTCLFLTALAFYAVQHDHQTALHHRYEDISHTSQTMVQKRVNDILAVVQSVAGLFNASEKVTQQEFDRFVDPFLNRYAQAIQALEWVPAVRREEKTLFYANGRLAHPHRQNFGIWQKSAAGVRERVTPRAIYYPVFYVTPYLGNEEAWGFDLGSNPIRRAALEKARDYGVPVTSKRIHLVQEQGNQHGFLITYPVYEGGVIPPTQAQRRAQIKGFVLGVFRVGDFIANALAKRITDDVDHLLEDITEPREATFLTWLINSKPMVEAPRHWSMRDTLLPTSKTERNIVVADRLWRLSSKPKPELFRGTAKLAWVILVMGSLGTMAIALFLASLLRSQGHLRKEKLFSEKLIHTSFDGIVAFDIDCRITVWNPFMESFLHIRQSACLGKKLQSIPWSWNGFDVGEICAEILAGESIYLDDLPYGVDQDKDVRIFDIYGSRLTNAEGMTIGGLLRFHDETRKLKSREQLRQERDLTRRYLEIAGTIILVLDTDFNISLINRKGCEVLGYERNELLGMNWIQQITPADQQEEIHQLRAQLLKGEALSLRYHEDEVVTKQGERRLVAWHNRLMTNDMGEVTGLLASGEDITEKRKVQERLMESEARFRKMASAAQDAIIEVDEMDRILYWNRSAERMFGHQKEQVFGRQMHRLISPARFHPIIDKALAHFRDTGHGNAINRTTELMAIHRDGHEFPVEVSLAAIPHGDDEGHVRWHAVGVVRDLTERKKSEERENYASFQSGVAEMSISILHNIGNAIMSIMHRAETIEVKSDELQQTATLLGRVNDGAKKRLDQGQSADLVLSALLSALQELGDQLSSMAQESFKQHAEKIRTGVGHISEIIQIHQDSSRYIVVSQFNLNELFQDAVIIQSDVLEKYGVKITHRVSQEMQEVHLPRSQMLQMMINLIKNSREAIIEHARYGADYPGLIELTAKPLKQGWMEITISDNGCGITAELLPQIFRFGVSTKSRGTGYGLHSIANFVQSVDGQIVAHSDGPGEGALFTIRLPQVYQLSTEQSGEQPEDLSAGE</sequence>
<dbReference type="Gene3D" id="3.30.450.20">
    <property type="entry name" value="PAS domain"/>
    <property type="match status" value="3"/>
</dbReference>
<dbReference type="AlphaFoldDB" id="A0A1S7LPA8"/>
<dbReference type="GO" id="GO:0016020">
    <property type="term" value="C:membrane"/>
    <property type="evidence" value="ECO:0007669"/>
    <property type="project" value="UniProtKB-SubCell"/>
</dbReference>
<feature type="domain" description="PAC" evidence="13">
    <location>
        <begin position="567"/>
        <end position="619"/>
    </location>
</feature>
<proteinExistence type="predicted"/>
<dbReference type="CDD" id="cd00130">
    <property type="entry name" value="PAS"/>
    <property type="match status" value="2"/>
</dbReference>
<dbReference type="PRINTS" id="PR00344">
    <property type="entry name" value="BCTRLSENSOR"/>
</dbReference>
<dbReference type="NCBIfam" id="TIGR00229">
    <property type="entry name" value="sensory_box"/>
    <property type="match status" value="2"/>
</dbReference>
<dbReference type="Pfam" id="PF00989">
    <property type="entry name" value="PAS"/>
    <property type="match status" value="1"/>
</dbReference>
<gene>
    <name evidence="15" type="ORF">MAGMO_3866</name>
</gene>
<keyword evidence="8 10" id="KW-1133">Transmembrane helix</keyword>
<dbReference type="SUPFAM" id="SSF55785">
    <property type="entry name" value="PYP-like sensor domain (PAS domain)"/>
    <property type="match status" value="3"/>
</dbReference>
<accession>A0A1S7LPA8</accession>
<dbReference type="PROSITE" id="PS50113">
    <property type="entry name" value="PAC"/>
    <property type="match status" value="2"/>
</dbReference>
<dbReference type="SMART" id="SM01079">
    <property type="entry name" value="CHASE"/>
    <property type="match status" value="1"/>
</dbReference>
<dbReference type="PANTHER" id="PTHR43304:SF1">
    <property type="entry name" value="PAC DOMAIN-CONTAINING PROTEIN"/>
    <property type="match status" value="1"/>
</dbReference>
<dbReference type="EMBL" id="LO017727">
    <property type="protein sequence ID" value="CRH07994.1"/>
    <property type="molecule type" value="Genomic_DNA"/>
</dbReference>
<dbReference type="PROSITE" id="PS50839">
    <property type="entry name" value="CHASE"/>
    <property type="match status" value="1"/>
</dbReference>
<dbReference type="InterPro" id="IPR005467">
    <property type="entry name" value="His_kinase_dom"/>
</dbReference>
<feature type="transmembrane region" description="Helical" evidence="10">
    <location>
        <begin position="332"/>
        <end position="355"/>
    </location>
</feature>